<dbReference type="InterPro" id="IPR023867">
    <property type="entry name" value="Sulphatase_maturase_rSAM"/>
</dbReference>
<evidence type="ECO:0000313" key="8">
    <source>
        <dbReference type="Proteomes" id="UP001519342"/>
    </source>
</evidence>
<gene>
    <name evidence="7" type="ORF">J2Z76_000870</name>
</gene>
<comment type="caution">
    <text evidence="7">The sequence shown here is derived from an EMBL/GenBank/DDBJ whole genome shotgun (WGS) entry which is preliminary data.</text>
</comment>
<dbReference type="Pfam" id="PF04055">
    <property type="entry name" value="Radical_SAM"/>
    <property type="match status" value="1"/>
</dbReference>
<dbReference type="NCBIfam" id="TIGR03974">
    <property type="entry name" value="rSAM_six_Cys"/>
    <property type="match status" value="1"/>
</dbReference>
<keyword evidence="2" id="KW-0949">S-adenosyl-L-methionine</keyword>
<name>A0ABS4GBE3_9FIRM</name>
<protein>
    <recommendedName>
        <fullName evidence="6">Radical SAM core domain-containing protein</fullName>
    </recommendedName>
</protein>
<keyword evidence="5" id="KW-0411">Iron-sulfur</keyword>
<dbReference type="Pfam" id="PF13186">
    <property type="entry name" value="SPASM"/>
    <property type="match status" value="1"/>
</dbReference>
<dbReference type="SUPFAM" id="SSF102114">
    <property type="entry name" value="Radical SAM enzymes"/>
    <property type="match status" value="1"/>
</dbReference>
<dbReference type="CDD" id="cd21124">
    <property type="entry name" value="SPASM_CteB-like"/>
    <property type="match status" value="1"/>
</dbReference>
<accession>A0ABS4GBE3</accession>
<dbReference type="RefSeq" id="WP_209510766.1">
    <property type="nucleotide sequence ID" value="NZ_JAGGKS010000002.1"/>
</dbReference>
<dbReference type="SFLD" id="SFLDG01386">
    <property type="entry name" value="main_SPASM_domain-containing"/>
    <property type="match status" value="1"/>
</dbReference>
<dbReference type="InterPro" id="IPR024025">
    <property type="entry name" value="SCIFF_rSAM_maturase"/>
</dbReference>
<evidence type="ECO:0000256" key="4">
    <source>
        <dbReference type="ARBA" id="ARBA00023004"/>
    </source>
</evidence>
<dbReference type="SFLD" id="SFLDS00029">
    <property type="entry name" value="Radical_SAM"/>
    <property type="match status" value="1"/>
</dbReference>
<dbReference type="InterPro" id="IPR023885">
    <property type="entry name" value="4Fe4S-binding_SPASM_dom"/>
</dbReference>
<keyword evidence="8" id="KW-1185">Reference proteome</keyword>
<dbReference type="SFLD" id="SFLDG01067">
    <property type="entry name" value="SPASM/twitch_domain_containing"/>
    <property type="match status" value="1"/>
</dbReference>
<dbReference type="NCBIfam" id="TIGR04085">
    <property type="entry name" value="rSAM_more_4Fe4S"/>
    <property type="match status" value="1"/>
</dbReference>
<sequence>MIHVFKVDDVYGVVDTNSGLVHIVDEIIYDLLVDEGFKSIDKIQDIYNKYGQVTVDEAISEIKYLIENKQLYTEEIVIKNKIKPVVKAMCLNMAHDCNLKCEYCFASQGNFKGQRSLMSYEVGQKAFDYLVKNSGSRVNLEVDFFGGEPLMNFDVIKKLVDYARSLEKDNNKRFRFTITTNGVLLDDEIIKYINENMDNVVLSIDGRKSVNDKMRKTLNDKGSYDVIVNNFKKLVANRKEKDYFARGTYTAYNLDFSEDVKHMRELGFEHISVEPVVTKPEEKYALTEEHVNTLKEEYEKLAKMYVNDYKDKDKKFSFFHFNIELDGGPCIYKRSVGCGAGTEYIAVTPEGDFYPCHQFVGETEFIIGNVNDGITNELIVDKFRNVSVNDKPTCKECWAKYYCSGGCHANAYNFNNDFKVPYNVGCELEKKRIECSIMIKAKLQDEV</sequence>
<dbReference type="PROSITE" id="PS51918">
    <property type="entry name" value="RADICAL_SAM"/>
    <property type="match status" value="1"/>
</dbReference>
<evidence type="ECO:0000256" key="3">
    <source>
        <dbReference type="ARBA" id="ARBA00022723"/>
    </source>
</evidence>
<evidence type="ECO:0000313" key="7">
    <source>
        <dbReference type="EMBL" id="MBP1925013.1"/>
    </source>
</evidence>
<proteinExistence type="predicted"/>
<organism evidence="7 8">
    <name type="scientific">Sedimentibacter acidaminivorans</name>
    <dbReference type="NCBI Taxonomy" id="913099"/>
    <lineage>
        <taxon>Bacteria</taxon>
        <taxon>Bacillati</taxon>
        <taxon>Bacillota</taxon>
        <taxon>Tissierellia</taxon>
        <taxon>Sedimentibacter</taxon>
    </lineage>
</organism>
<reference evidence="7 8" key="1">
    <citation type="submission" date="2021-03" db="EMBL/GenBank/DDBJ databases">
        <title>Genomic Encyclopedia of Type Strains, Phase IV (KMG-IV): sequencing the most valuable type-strain genomes for metagenomic binning, comparative biology and taxonomic classification.</title>
        <authorList>
            <person name="Goeker M."/>
        </authorList>
    </citation>
    <scope>NUCLEOTIDE SEQUENCE [LARGE SCALE GENOMIC DNA]</scope>
    <source>
        <strain evidence="7 8">DSM 24004</strain>
    </source>
</reference>
<dbReference type="SFLD" id="SFLDG01384">
    <property type="entry name" value="thioether_bond_formation_requi"/>
    <property type="match status" value="1"/>
</dbReference>
<feature type="domain" description="Radical SAM core" evidence="6">
    <location>
        <begin position="83"/>
        <end position="308"/>
    </location>
</feature>
<dbReference type="PANTHER" id="PTHR43273:SF8">
    <property type="entry name" value="RADICAL SAM DOMAIN PROTEIN"/>
    <property type="match status" value="1"/>
</dbReference>
<dbReference type="InterPro" id="IPR013785">
    <property type="entry name" value="Aldolase_TIM"/>
</dbReference>
<keyword evidence="3" id="KW-0479">Metal-binding</keyword>
<keyword evidence="4" id="KW-0408">Iron</keyword>
<evidence type="ECO:0000256" key="2">
    <source>
        <dbReference type="ARBA" id="ARBA00022691"/>
    </source>
</evidence>
<evidence type="ECO:0000256" key="1">
    <source>
        <dbReference type="ARBA" id="ARBA00001966"/>
    </source>
</evidence>
<dbReference type="PANTHER" id="PTHR43273">
    <property type="entry name" value="ANAEROBIC SULFATASE-MATURATING ENZYME HOMOLOG ASLB-RELATED"/>
    <property type="match status" value="1"/>
</dbReference>
<dbReference type="InterPro" id="IPR058240">
    <property type="entry name" value="rSAM_sf"/>
</dbReference>
<dbReference type="Gene3D" id="3.20.20.70">
    <property type="entry name" value="Aldolase class I"/>
    <property type="match status" value="1"/>
</dbReference>
<evidence type="ECO:0000259" key="6">
    <source>
        <dbReference type="PROSITE" id="PS51918"/>
    </source>
</evidence>
<dbReference type="InterPro" id="IPR007197">
    <property type="entry name" value="rSAM"/>
</dbReference>
<dbReference type="CDD" id="cd01335">
    <property type="entry name" value="Radical_SAM"/>
    <property type="match status" value="1"/>
</dbReference>
<comment type="cofactor">
    <cofactor evidence="1">
        <name>[4Fe-4S] cluster</name>
        <dbReference type="ChEBI" id="CHEBI:49883"/>
    </cofactor>
</comment>
<evidence type="ECO:0000256" key="5">
    <source>
        <dbReference type="ARBA" id="ARBA00023014"/>
    </source>
</evidence>
<dbReference type="InterPro" id="IPR047602">
    <property type="entry name" value="SPASM_CteB-like"/>
</dbReference>
<dbReference type="EMBL" id="JAGGKS010000002">
    <property type="protein sequence ID" value="MBP1925013.1"/>
    <property type="molecule type" value="Genomic_DNA"/>
</dbReference>
<dbReference type="Proteomes" id="UP001519342">
    <property type="component" value="Unassembled WGS sequence"/>
</dbReference>